<dbReference type="GO" id="GO:0008190">
    <property type="term" value="F:eukaryotic initiation factor 4E binding"/>
    <property type="evidence" value="ECO:0007669"/>
    <property type="project" value="InterPro"/>
</dbReference>
<dbReference type="InterPro" id="IPR008606">
    <property type="entry name" value="EIF4EBP"/>
</dbReference>
<gene>
    <name evidence="2" type="ORF">L596_006804</name>
</gene>
<sequence length="311" mass="33433">MYFSASFRRFAPQIRRTDPTDRPLPLAEGKMKMRTVPVARIASANNGRRRRSDFLISCVADALFGHQIVLGCMLHVLPPGQVGKPVQMASGNELLDLRHFALTGEVRALPLAPSPPAVKPESGRNRKPRSRRRPAAVIGATADKSPQNSEAASSTSEGPKEVLDLRHFAITGEIRTISSCVSPVKSDAAVAEGRSRKPRAQRNRTAVGPSPIVTNVAAVLPSKIIATSEISHTVKGATVIVRRTRDGHLDTRITYTRDFLAHVAASPMALLPPENMAQISKHIDDVVAPFPKRQVVSASPSSSSKSTDASA</sequence>
<organism evidence="2">
    <name type="scientific">Steinernema carpocapsae</name>
    <name type="common">Entomopathogenic nematode</name>
    <dbReference type="NCBI Taxonomy" id="34508"/>
    <lineage>
        <taxon>Eukaryota</taxon>
        <taxon>Metazoa</taxon>
        <taxon>Ecdysozoa</taxon>
        <taxon>Nematoda</taxon>
        <taxon>Chromadorea</taxon>
        <taxon>Rhabditida</taxon>
        <taxon>Tylenchina</taxon>
        <taxon>Panagrolaimomorpha</taxon>
        <taxon>Strongyloidoidea</taxon>
        <taxon>Steinernematidae</taxon>
        <taxon>Steinernema</taxon>
    </lineage>
</organism>
<dbReference type="AlphaFoldDB" id="A0A4U5P727"/>
<evidence type="ECO:0000256" key="1">
    <source>
        <dbReference type="SAM" id="MobiDB-lite"/>
    </source>
</evidence>
<name>A0A4U5P727_STECR</name>
<feature type="region of interest" description="Disordered" evidence="1">
    <location>
        <begin position="110"/>
        <end position="159"/>
    </location>
</feature>
<feature type="compositionally biased region" description="Polar residues" evidence="1">
    <location>
        <begin position="144"/>
        <end position="157"/>
    </location>
</feature>
<comment type="caution">
    <text evidence="2">The sequence shown here is derived from an EMBL/GenBank/DDBJ whole genome shotgun (WGS) entry which is preliminary data.</text>
</comment>
<reference evidence="2" key="2">
    <citation type="journal article" date="2015" name="Genome Biol.">
        <title>Comparative genomics of Steinernema reveals deeply conserved gene regulatory networks.</title>
        <authorList>
            <person name="Dillman A.R."/>
            <person name="Macchietto M."/>
            <person name="Porter C.F."/>
            <person name="Rogers A."/>
            <person name="Williams B."/>
            <person name="Antoshechkin I."/>
            <person name="Lee M.M."/>
            <person name="Goodwin Z."/>
            <person name="Lu X."/>
            <person name="Lewis E.E."/>
            <person name="Goodrich-Blair H."/>
            <person name="Stock S.P."/>
            <person name="Adams B.J."/>
            <person name="Sternberg P.W."/>
            <person name="Mortazavi A."/>
        </authorList>
    </citation>
    <scope>NUCLEOTIDE SEQUENCE [LARGE SCALE GENOMIC DNA]</scope>
    <source>
        <strain evidence="2">ALL</strain>
    </source>
</reference>
<protein>
    <submittedName>
        <fullName evidence="2">Uncharacterized protein</fullName>
    </submittedName>
</protein>
<feature type="compositionally biased region" description="Basic residues" evidence="1">
    <location>
        <begin position="125"/>
        <end position="134"/>
    </location>
</feature>
<reference evidence="2" key="3">
    <citation type="journal article" date="2019" name="G3 (Bethesda)">
        <title>Hybrid Assembly of the Genome of the Entomopathogenic Nematode Steinernema carpocapsae Identifies the X-Chromosome.</title>
        <authorList>
            <person name="Serra L."/>
            <person name="Macchietto M."/>
            <person name="Macias-Munoz A."/>
            <person name="McGill C.J."/>
            <person name="Rodriguez I.M."/>
            <person name="Rodriguez B."/>
            <person name="Murad R."/>
            <person name="Mortazavi A."/>
        </authorList>
    </citation>
    <scope>NUCLEOTIDE SEQUENCE</scope>
    <source>
        <strain evidence="2">ALL</strain>
    </source>
</reference>
<dbReference type="GO" id="GO:0045947">
    <property type="term" value="P:negative regulation of translational initiation"/>
    <property type="evidence" value="ECO:0007669"/>
    <property type="project" value="InterPro"/>
</dbReference>
<dbReference type="EMBL" id="AZBU02000002">
    <property type="protein sequence ID" value="TKR92088.1"/>
    <property type="molecule type" value="Genomic_DNA"/>
</dbReference>
<dbReference type="Pfam" id="PF05456">
    <property type="entry name" value="eIF_4EBP"/>
    <property type="match status" value="1"/>
</dbReference>
<dbReference type="OrthoDB" id="5876744at2759"/>
<evidence type="ECO:0000313" key="2">
    <source>
        <dbReference type="EMBL" id="TKR92088.1"/>
    </source>
</evidence>
<proteinExistence type="predicted"/>
<reference evidence="2" key="1">
    <citation type="submission" date="2013-11" db="EMBL/GenBank/DDBJ databases">
        <authorList>
            <person name="Sternberg P."/>
            <person name="Dillman A."/>
            <person name="Macchietto M."/>
        </authorList>
    </citation>
    <scope>NUCLEOTIDE SEQUENCE</scope>
    <source>
        <strain evidence="2">ALL</strain>
    </source>
</reference>
<accession>A0A4U5P727</accession>